<feature type="domain" description="N-acetyltransferase" evidence="1">
    <location>
        <begin position="8"/>
        <end position="181"/>
    </location>
</feature>
<reference evidence="2" key="1">
    <citation type="journal article" date="2014" name="Int. J. Syst. Evol. Microbiol.">
        <title>Complete genome sequence of Corynebacterium casei LMG S-19264T (=DSM 44701T), isolated from a smear-ripened cheese.</title>
        <authorList>
            <consortium name="US DOE Joint Genome Institute (JGI-PGF)"/>
            <person name="Walter F."/>
            <person name="Albersmeier A."/>
            <person name="Kalinowski J."/>
            <person name="Ruckert C."/>
        </authorList>
    </citation>
    <scope>NUCLEOTIDE SEQUENCE</scope>
    <source>
        <strain evidence="2">JCM 3346</strain>
    </source>
</reference>
<dbReference type="PANTHER" id="PTHR43792:SF1">
    <property type="entry name" value="N-ACETYLTRANSFERASE DOMAIN-CONTAINING PROTEIN"/>
    <property type="match status" value="1"/>
</dbReference>
<sequence length="193" mass="21139">MPQRTARLLLDPTSADDLDALHEIYGDARTWTHLPTGRHPDRERTAEVLERWLDDWRSEGFGAWTIREAAAPELVIGHGGCAVRGRAAGAHDHAARDGAYWNLGYRFRPEAQGRGLATELSRTAVEAARLRRPGLPIVAYLLEHNTASARVAEKVGLTLRHRAPDAGNPDASAIRLVYADRELTAAQLAATLA</sequence>
<dbReference type="SUPFAM" id="SSF55729">
    <property type="entry name" value="Acyl-CoA N-acyltransferases (Nat)"/>
    <property type="match status" value="1"/>
</dbReference>
<proteinExistence type="predicted"/>
<keyword evidence="3" id="KW-1185">Reference proteome</keyword>
<dbReference type="Pfam" id="PF13302">
    <property type="entry name" value="Acetyltransf_3"/>
    <property type="match status" value="1"/>
</dbReference>
<accession>A0A918FDY4</accession>
<protein>
    <submittedName>
        <fullName evidence="2">GNAT family acetyltransferase</fullName>
    </submittedName>
</protein>
<name>A0A918FDY4_AGRME</name>
<evidence type="ECO:0000259" key="1">
    <source>
        <dbReference type="PROSITE" id="PS51186"/>
    </source>
</evidence>
<dbReference type="GO" id="GO:0016747">
    <property type="term" value="F:acyltransferase activity, transferring groups other than amino-acyl groups"/>
    <property type="evidence" value="ECO:0007669"/>
    <property type="project" value="InterPro"/>
</dbReference>
<organism evidence="2 3">
    <name type="scientific">Agromyces mediolanus</name>
    <name type="common">Corynebacterium mediolanum</name>
    <dbReference type="NCBI Taxonomy" id="41986"/>
    <lineage>
        <taxon>Bacteria</taxon>
        <taxon>Bacillati</taxon>
        <taxon>Actinomycetota</taxon>
        <taxon>Actinomycetes</taxon>
        <taxon>Micrococcales</taxon>
        <taxon>Microbacteriaceae</taxon>
        <taxon>Agromyces</taxon>
    </lineage>
</organism>
<dbReference type="Proteomes" id="UP000610303">
    <property type="component" value="Unassembled WGS sequence"/>
</dbReference>
<gene>
    <name evidence="2" type="ORF">GCM10010196_19500</name>
</gene>
<dbReference type="Gene3D" id="3.40.630.30">
    <property type="match status" value="1"/>
</dbReference>
<dbReference type="InterPro" id="IPR000182">
    <property type="entry name" value="GNAT_dom"/>
</dbReference>
<dbReference type="InterPro" id="IPR051531">
    <property type="entry name" value="N-acetyltransferase"/>
</dbReference>
<evidence type="ECO:0000313" key="2">
    <source>
        <dbReference type="EMBL" id="GGR26111.1"/>
    </source>
</evidence>
<reference evidence="2" key="2">
    <citation type="submission" date="2020-09" db="EMBL/GenBank/DDBJ databases">
        <authorList>
            <person name="Sun Q."/>
            <person name="Ohkuma M."/>
        </authorList>
    </citation>
    <scope>NUCLEOTIDE SEQUENCE</scope>
    <source>
        <strain evidence="2">JCM 3346</strain>
    </source>
</reference>
<dbReference type="InterPro" id="IPR016181">
    <property type="entry name" value="Acyl_CoA_acyltransferase"/>
</dbReference>
<dbReference type="AlphaFoldDB" id="A0A918FDY4"/>
<evidence type="ECO:0000313" key="3">
    <source>
        <dbReference type="Proteomes" id="UP000610303"/>
    </source>
</evidence>
<dbReference type="EMBL" id="BMRJ01000002">
    <property type="protein sequence ID" value="GGR26111.1"/>
    <property type="molecule type" value="Genomic_DNA"/>
</dbReference>
<dbReference type="PROSITE" id="PS51186">
    <property type="entry name" value="GNAT"/>
    <property type="match status" value="1"/>
</dbReference>
<dbReference type="RefSeq" id="WP_189085180.1">
    <property type="nucleotide sequence ID" value="NZ_BMRJ01000002.1"/>
</dbReference>
<dbReference type="PANTHER" id="PTHR43792">
    <property type="entry name" value="GNAT FAMILY, PUTATIVE (AFU_ORTHOLOGUE AFUA_3G00765)-RELATED-RELATED"/>
    <property type="match status" value="1"/>
</dbReference>
<comment type="caution">
    <text evidence="2">The sequence shown here is derived from an EMBL/GenBank/DDBJ whole genome shotgun (WGS) entry which is preliminary data.</text>
</comment>